<dbReference type="Proteomes" id="UP001149822">
    <property type="component" value="Unassembled WGS sequence"/>
</dbReference>
<reference evidence="2" key="1">
    <citation type="submission" date="2022-12" db="EMBL/GenBank/DDBJ databases">
        <title>Paracoccus sp. EF6 isolated from a lake water.</title>
        <authorList>
            <person name="Liu H."/>
        </authorList>
    </citation>
    <scope>NUCLEOTIDE SEQUENCE</scope>
    <source>
        <strain evidence="2">EF6</strain>
    </source>
</reference>
<dbReference type="EMBL" id="JAPTYD010000031">
    <property type="protein sequence ID" value="MCZ0963232.1"/>
    <property type="molecule type" value="Genomic_DNA"/>
</dbReference>
<organism evidence="2 3">
    <name type="scientific">Paracoccus benzoatiresistens</name>
    <dbReference type="NCBI Taxonomy" id="2997341"/>
    <lineage>
        <taxon>Bacteria</taxon>
        <taxon>Pseudomonadati</taxon>
        <taxon>Pseudomonadota</taxon>
        <taxon>Alphaproteobacteria</taxon>
        <taxon>Rhodobacterales</taxon>
        <taxon>Paracoccaceae</taxon>
        <taxon>Paracoccus</taxon>
    </lineage>
</organism>
<dbReference type="InterPro" id="IPR011009">
    <property type="entry name" value="Kinase-like_dom_sf"/>
</dbReference>
<dbReference type="RefSeq" id="WP_268943299.1">
    <property type="nucleotide sequence ID" value="NZ_JAPTYD010000031.1"/>
</dbReference>
<comment type="caution">
    <text evidence="2">The sequence shown here is derived from an EMBL/GenBank/DDBJ whole genome shotgun (WGS) entry which is preliminary data.</text>
</comment>
<name>A0ABT4J7X4_9RHOB</name>
<protein>
    <recommendedName>
        <fullName evidence="1">HipA-like kinase domain-containing protein</fullName>
    </recommendedName>
</protein>
<accession>A0ABT4J7X4</accession>
<dbReference type="SUPFAM" id="SSF56112">
    <property type="entry name" value="Protein kinase-like (PK-like)"/>
    <property type="match status" value="1"/>
</dbReference>
<keyword evidence="3" id="KW-1185">Reference proteome</keyword>
<evidence type="ECO:0000259" key="1">
    <source>
        <dbReference type="Pfam" id="PF20613"/>
    </source>
</evidence>
<gene>
    <name evidence="2" type="ORF">OU682_16570</name>
</gene>
<evidence type="ECO:0000313" key="2">
    <source>
        <dbReference type="EMBL" id="MCZ0963232.1"/>
    </source>
</evidence>
<feature type="domain" description="HipA-like kinase" evidence="1">
    <location>
        <begin position="23"/>
        <end position="148"/>
    </location>
</feature>
<dbReference type="InterPro" id="IPR046748">
    <property type="entry name" value="HipA_2"/>
</dbReference>
<proteinExistence type="predicted"/>
<dbReference type="Pfam" id="PF20613">
    <property type="entry name" value="HipA_2"/>
    <property type="match status" value="1"/>
</dbReference>
<evidence type="ECO:0000313" key="3">
    <source>
        <dbReference type="Proteomes" id="UP001149822"/>
    </source>
</evidence>
<sequence length="246" mass="26785">MNETYKGFVRFADGRRRHAIIKDLNQTQLANELLASVLGKALQLPVPDSYLGVVPTDVLPVSKVKLSDGSGHLVFVSADVATPNLTQQVTTHGDFVGLLLIEELKKWLNLGALYAFDSWIANTDRHPGNLLIDGPNNIWLIDHGHAFTGPGWEPGDLDPVAAYQNKLALWLTARLSASQKSEKVNDAGVFATRIGSVAIPDALQNSLADRLLPTDHAKALKDFLMQRVQHVPRHAKEALGVPGLTL</sequence>